<proteinExistence type="inferred from homology"/>
<dbReference type="EMBL" id="JAXCGZ010004832">
    <property type="protein sequence ID" value="KAK7081467.1"/>
    <property type="molecule type" value="Genomic_DNA"/>
</dbReference>
<keyword evidence="5" id="KW-0677">Repeat</keyword>
<evidence type="ECO:0000256" key="4">
    <source>
        <dbReference type="ARBA" id="ARBA00022692"/>
    </source>
</evidence>
<dbReference type="FunFam" id="1.20.1280.290:FF:000016">
    <property type="entry name" value="Cystinosin homolog"/>
    <property type="match status" value="1"/>
</dbReference>
<feature type="transmembrane region" description="Helical" evidence="11">
    <location>
        <begin position="375"/>
        <end position="396"/>
    </location>
</feature>
<keyword evidence="4 11" id="KW-0812">Transmembrane</keyword>
<comment type="catalytic activity">
    <reaction evidence="10">
        <text>L-cystine(out) + H(+)(out) = L-cystine(in) + H(+)(in)</text>
        <dbReference type="Rhea" id="RHEA:66172"/>
        <dbReference type="ChEBI" id="CHEBI:15378"/>
        <dbReference type="ChEBI" id="CHEBI:35491"/>
    </reaction>
    <physiologicalReaction direction="left-to-right" evidence="10">
        <dbReference type="Rhea" id="RHEA:66173"/>
    </physiologicalReaction>
</comment>
<accession>A0AAN8XDP3</accession>
<evidence type="ECO:0000256" key="8">
    <source>
        <dbReference type="ARBA" id="ARBA00023136"/>
    </source>
</evidence>
<dbReference type="NCBIfam" id="TIGR00951">
    <property type="entry name" value="2A43"/>
    <property type="match status" value="1"/>
</dbReference>
<dbReference type="Gene3D" id="1.20.1280.290">
    <property type="match status" value="2"/>
</dbReference>
<dbReference type="Pfam" id="PF04193">
    <property type="entry name" value="PQ-loop"/>
    <property type="match status" value="2"/>
</dbReference>
<dbReference type="GO" id="GO:0015184">
    <property type="term" value="F:L-cystine transmembrane transporter activity"/>
    <property type="evidence" value="ECO:0007669"/>
    <property type="project" value="TreeGrafter"/>
</dbReference>
<evidence type="ECO:0000256" key="3">
    <source>
        <dbReference type="ARBA" id="ARBA00022448"/>
    </source>
</evidence>
<evidence type="ECO:0000256" key="9">
    <source>
        <dbReference type="ARBA" id="ARBA00023228"/>
    </source>
</evidence>
<keyword evidence="9" id="KW-0458">Lysosome</keyword>
<evidence type="ECO:0000256" key="2">
    <source>
        <dbReference type="ARBA" id="ARBA00006855"/>
    </source>
</evidence>
<protein>
    <recommendedName>
        <fullName evidence="14">Cystinosin</fullName>
    </recommendedName>
</protein>
<reference evidence="12 13" key="1">
    <citation type="submission" date="2023-11" db="EMBL/GenBank/DDBJ databases">
        <title>Halocaridina rubra genome assembly.</title>
        <authorList>
            <person name="Smith C."/>
        </authorList>
    </citation>
    <scope>NUCLEOTIDE SEQUENCE [LARGE SCALE GENOMIC DNA]</scope>
    <source>
        <strain evidence="12">EP-1</strain>
        <tissue evidence="12">Whole</tissue>
    </source>
</reference>
<name>A0AAN8XDP3_HALRR</name>
<evidence type="ECO:0000313" key="12">
    <source>
        <dbReference type="EMBL" id="KAK7081467.1"/>
    </source>
</evidence>
<evidence type="ECO:0000256" key="6">
    <source>
        <dbReference type="ARBA" id="ARBA00022847"/>
    </source>
</evidence>
<feature type="transmembrane region" description="Helical" evidence="11">
    <location>
        <begin position="201"/>
        <end position="225"/>
    </location>
</feature>
<evidence type="ECO:0000256" key="5">
    <source>
        <dbReference type="ARBA" id="ARBA00022737"/>
    </source>
</evidence>
<organism evidence="12 13">
    <name type="scientific">Halocaridina rubra</name>
    <name type="common">Hawaiian red shrimp</name>
    <dbReference type="NCBI Taxonomy" id="373956"/>
    <lineage>
        <taxon>Eukaryota</taxon>
        <taxon>Metazoa</taxon>
        <taxon>Ecdysozoa</taxon>
        <taxon>Arthropoda</taxon>
        <taxon>Crustacea</taxon>
        <taxon>Multicrustacea</taxon>
        <taxon>Malacostraca</taxon>
        <taxon>Eumalacostraca</taxon>
        <taxon>Eucarida</taxon>
        <taxon>Decapoda</taxon>
        <taxon>Pleocyemata</taxon>
        <taxon>Caridea</taxon>
        <taxon>Atyoidea</taxon>
        <taxon>Atyidae</taxon>
        <taxon>Halocaridina</taxon>
    </lineage>
</organism>
<evidence type="ECO:0000256" key="11">
    <source>
        <dbReference type="SAM" id="Phobius"/>
    </source>
</evidence>
<dbReference type="InterPro" id="IPR005282">
    <property type="entry name" value="LC_transporter"/>
</dbReference>
<feature type="transmembrane region" description="Helical" evidence="11">
    <location>
        <begin position="341"/>
        <end position="363"/>
    </location>
</feature>
<feature type="transmembrane region" description="Helical" evidence="11">
    <location>
        <begin position="278"/>
        <end position="298"/>
    </location>
</feature>
<evidence type="ECO:0000256" key="10">
    <source>
        <dbReference type="ARBA" id="ARBA00048473"/>
    </source>
</evidence>
<dbReference type="SMART" id="SM00679">
    <property type="entry name" value="CTNS"/>
    <property type="match status" value="2"/>
</dbReference>
<keyword evidence="8 11" id="KW-0472">Membrane</keyword>
<comment type="subcellular location">
    <subcellularLocation>
        <location evidence="1">Lysosome membrane</location>
        <topology evidence="1">Multi-pass membrane protein</topology>
    </subcellularLocation>
</comment>
<dbReference type="PANTHER" id="PTHR13131:SF5">
    <property type="entry name" value="CYSTINOSIN"/>
    <property type="match status" value="1"/>
</dbReference>
<feature type="transmembrane region" description="Helical" evidence="11">
    <location>
        <begin position="245"/>
        <end position="266"/>
    </location>
</feature>
<keyword evidence="3" id="KW-0813">Transport</keyword>
<feature type="transmembrane region" description="Helical" evidence="11">
    <location>
        <begin position="304"/>
        <end position="321"/>
    </location>
</feature>
<comment type="similarity">
    <text evidence="2">Belongs to the cystinosin family.</text>
</comment>
<dbReference type="PANTHER" id="PTHR13131">
    <property type="entry name" value="CYSTINOSIN"/>
    <property type="match status" value="1"/>
</dbReference>
<gene>
    <name evidence="12" type="ORF">SK128_010426</name>
</gene>
<dbReference type="GO" id="GO:0005765">
    <property type="term" value="C:lysosomal membrane"/>
    <property type="evidence" value="ECO:0007669"/>
    <property type="project" value="UniProtKB-SubCell"/>
</dbReference>
<comment type="caution">
    <text evidence="12">The sequence shown here is derived from an EMBL/GenBank/DDBJ whole genome shotgun (WGS) entry which is preliminary data.</text>
</comment>
<keyword evidence="13" id="KW-1185">Reference proteome</keyword>
<keyword evidence="6" id="KW-0769">Symport</keyword>
<evidence type="ECO:0000256" key="1">
    <source>
        <dbReference type="ARBA" id="ARBA00004155"/>
    </source>
</evidence>
<dbReference type="Proteomes" id="UP001381693">
    <property type="component" value="Unassembled WGS sequence"/>
</dbReference>
<dbReference type="InterPro" id="IPR006603">
    <property type="entry name" value="PQ-loop_rpt"/>
</dbReference>
<evidence type="ECO:0000256" key="7">
    <source>
        <dbReference type="ARBA" id="ARBA00022989"/>
    </source>
</evidence>
<feature type="transmembrane region" description="Helical" evidence="11">
    <location>
        <begin position="170"/>
        <end position="189"/>
    </location>
</feature>
<dbReference type="GO" id="GO:0015293">
    <property type="term" value="F:symporter activity"/>
    <property type="evidence" value="ECO:0007669"/>
    <property type="project" value="UniProtKB-KW"/>
</dbReference>
<evidence type="ECO:0008006" key="14">
    <source>
        <dbReference type="Google" id="ProtNLM"/>
    </source>
</evidence>
<keyword evidence="7 11" id="KW-1133">Transmembrane helix</keyword>
<evidence type="ECO:0000313" key="13">
    <source>
        <dbReference type="Proteomes" id="UP001381693"/>
    </source>
</evidence>
<sequence length="434" mass="48672">MYATTYKSLRGIFVTSFLYLCCITSVLKTGTPVVHASVETSVDTGASLIKIDLYGNTSLGNLTCEFSKHNVDLTLDVPYNVTLYIEGEVEDDVTLMFSDDKHIMDPIPNVTLSPETMKNATEISLLARNVGKTVLITKALPGNMTDVSKAFVRVVVPYSKVLDYVSDAVGWLYFVAWSISFYPQTFSNWRRKSVIGLHFDFLSLNTLGFFLYSVFNICLHFIPYIENQYYKHHPHGVNPVQLNDVIFSIHAFFACIIQIIQCLIYDRGDQQVSKTAKSILSSIGLLSVVMVILGAAAVVSWLNFLYYLSYVKLFITLIKYIPQAYYNYRRKSTSGWSIGNILLDFTGGLLSIAQMFILSFNYSDWGSIFGDPTKFGLGLFSIIFDIFFMVQHYVLYRGNASYQRIPASPPHGHVSPLTESAASSVDYGSTSSVY</sequence>
<dbReference type="AlphaFoldDB" id="A0AAN8XDP3"/>